<feature type="region of interest" description="Disordered" evidence="1">
    <location>
        <begin position="24"/>
        <end position="68"/>
    </location>
</feature>
<dbReference type="GO" id="GO:0006623">
    <property type="term" value="P:protein targeting to vacuole"/>
    <property type="evidence" value="ECO:0007669"/>
    <property type="project" value="EnsemblFungi"/>
</dbReference>
<dbReference type="EMBL" id="LT598461">
    <property type="protein sequence ID" value="SCU98301.1"/>
    <property type="molecule type" value="Genomic_DNA"/>
</dbReference>
<dbReference type="GO" id="GO:0000938">
    <property type="term" value="C:GARP complex"/>
    <property type="evidence" value="ECO:0007669"/>
    <property type="project" value="EnsemblFungi"/>
</dbReference>
<protein>
    <submittedName>
        <fullName evidence="2">LADA_0H12002g1_1</fullName>
    </submittedName>
</protein>
<dbReference type="AlphaFoldDB" id="A0A1G4K3M0"/>
<dbReference type="STRING" id="1266660.A0A1G4K3M0"/>
<dbReference type="GO" id="GO:0090156">
    <property type="term" value="P:intracellular sphingolipid homeostasis"/>
    <property type="evidence" value="ECO:0007669"/>
    <property type="project" value="EnsemblFungi"/>
</dbReference>
<dbReference type="Proteomes" id="UP000190274">
    <property type="component" value="Chromosome H"/>
</dbReference>
<dbReference type="GO" id="GO:0016050">
    <property type="term" value="P:vesicle organization"/>
    <property type="evidence" value="ECO:0007669"/>
    <property type="project" value="EnsemblFungi"/>
</dbReference>
<organism evidence="2 3">
    <name type="scientific">Lachancea dasiensis</name>
    <dbReference type="NCBI Taxonomy" id="1072105"/>
    <lineage>
        <taxon>Eukaryota</taxon>
        <taxon>Fungi</taxon>
        <taxon>Dikarya</taxon>
        <taxon>Ascomycota</taxon>
        <taxon>Saccharomycotina</taxon>
        <taxon>Saccharomycetes</taxon>
        <taxon>Saccharomycetales</taxon>
        <taxon>Saccharomycetaceae</taxon>
        <taxon>Lachancea</taxon>
    </lineage>
</organism>
<dbReference type="Pfam" id="PF08700">
    <property type="entry name" value="VPS51_Exo84_N"/>
    <property type="match status" value="1"/>
</dbReference>
<dbReference type="GO" id="GO:0005829">
    <property type="term" value="C:cytosol"/>
    <property type="evidence" value="ECO:0007669"/>
    <property type="project" value="GOC"/>
</dbReference>
<evidence type="ECO:0000313" key="2">
    <source>
        <dbReference type="EMBL" id="SCU98301.1"/>
    </source>
</evidence>
<gene>
    <name evidence="2" type="ORF">LADA_0H12002G</name>
</gene>
<evidence type="ECO:0000256" key="1">
    <source>
        <dbReference type="SAM" id="MobiDB-lite"/>
    </source>
</evidence>
<proteinExistence type="predicted"/>
<feature type="compositionally biased region" description="Basic and acidic residues" evidence="1">
    <location>
        <begin position="24"/>
        <end position="48"/>
    </location>
</feature>
<dbReference type="GO" id="GO:0016239">
    <property type="term" value="P:positive regulation of macroautophagy"/>
    <property type="evidence" value="ECO:0007669"/>
    <property type="project" value="EnsemblFungi"/>
</dbReference>
<feature type="compositionally biased region" description="Polar residues" evidence="1">
    <location>
        <begin position="55"/>
        <end position="68"/>
    </location>
</feature>
<name>A0A1G4K3M0_9SACH</name>
<dbReference type="GO" id="GO:0007118">
    <property type="term" value="P:budding cell apical bud growth"/>
    <property type="evidence" value="ECO:0007669"/>
    <property type="project" value="EnsemblFungi"/>
</dbReference>
<dbReference type="GO" id="GO:0042147">
    <property type="term" value="P:retrograde transport, endosome to Golgi"/>
    <property type="evidence" value="ECO:0007669"/>
    <property type="project" value="EnsemblFungi"/>
</dbReference>
<keyword evidence="3" id="KW-1185">Reference proteome</keyword>
<evidence type="ECO:0000313" key="3">
    <source>
        <dbReference type="Proteomes" id="UP000190274"/>
    </source>
</evidence>
<dbReference type="OrthoDB" id="203678at2759"/>
<accession>A0A1G4K3M0</accession>
<reference evidence="2 3" key="1">
    <citation type="submission" date="2016-03" db="EMBL/GenBank/DDBJ databases">
        <authorList>
            <person name="Devillers H."/>
        </authorList>
    </citation>
    <scope>NUCLEOTIDE SEQUENCE [LARGE SCALE GENOMIC DNA]</scope>
    <source>
        <strain evidence="2">CBS 10888</strain>
    </source>
</reference>
<sequence length="149" mass="16807">MTEQISHKRPVRLKVDKERRKQLHEFYNLKDEPEDTGDKDGSRPKEAVELPVDTADTNHTEVGNGTSNASVEEVGISIPTVSECTISQLIHTHNALLSKKAEMNNNIKNAVYENYYDLIKVNELLHSVSGSENEHLKQLKSVIKLLDES</sequence>